<accession>A0AA42BUP6</accession>
<evidence type="ECO:0000313" key="2">
    <source>
        <dbReference type="EMBL" id="MCS5725584.1"/>
    </source>
</evidence>
<dbReference type="InterPro" id="IPR015943">
    <property type="entry name" value="WD40/YVTN_repeat-like_dom_sf"/>
</dbReference>
<dbReference type="InterPro" id="IPR007253">
    <property type="entry name" value="Cell_wall-bd_2"/>
</dbReference>
<dbReference type="Gene3D" id="2.130.10.10">
    <property type="entry name" value="YVTN repeat-like/Quinoprotein amine dehydrogenase"/>
    <property type="match status" value="1"/>
</dbReference>
<evidence type="ECO:0000256" key="1">
    <source>
        <dbReference type="SAM" id="SignalP"/>
    </source>
</evidence>
<feature type="chain" id="PRO_5041339415" evidence="1">
    <location>
        <begin position="27"/>
        <end position="646"/>
    </location>
</feature>
<dbReference type="SUPFAM" id="SSF75011">
    <property type="entry name" value="3-carboxy-cis,cis-mucoante lactonizing enzyme"/>
    <property type="match status" value="1"/>
</dbReference>
<reference evidence="2" key="1">
    <citation type="submission" date="2022-08" db="EMBL/GenBank/DDBJ databases">
        <authorList>
            <person name="Deng Y."/>
            <person name="Han X.-F."/>
            <person name="Zhang Y.-Q."/>
        </authorList>
    </citation>
    <scope>NUCLEOTIDE SEQUENCE</scope>
    <source>
        <strain evidence="2">CPCC 203407</strain>
    </source>
</reference>
<dbReference type="Pfam" id="PF04122">
    <property type="entry name" value="CW_binding_2"/>
    <property type="match status" value="3"/>
</dbReference>
<organism evidence="2 3">
    <name type="scientific">Herbiconiux oxytropis</name>
    <dbReference type="NCBI Taxonomy" id="2970915"/>
    <lineage>
        <taxon>Bacteria</taxon>
        <taxon>Bacillati</taxon>
        <taxon>Actinomycetota</taxon>
        <taxon>Actinomycetes</taxon>
        <taxon>Micrococcales</taxon>
        <taxon>Microbacteriaceae</taxon>
        <taxon>Herbiconiux</taxon>
    </lineage>
</organism>
<proteinExistence type="predicted"/>
<dbReference type="Proteomes" id="UP001165587">
    <property type="component" value="Unassembled WGS sequence"/>
</dbReference>
<protein>
    <submittedName>
        <fullName evidence="2">Cell wall-binding repeat-containing protein</fullName>
    </submittedName>
</protein>
<evidence type="ECO:0000313" key="3">
    <source>
        <dbReference type="Proteomes" id="UP001165587"/>
    </source>
</evidence>
<dbReference type="PANTHER" id="PTHR30032">
    <property type="entry name" value="N-ACETYLMURAMOYL-L-ALANINE AMIDASE-RELATED"/>
    <property type="match status" value="1"/>
</dbReference>
<name>A0AA42BUP6_9MICO</name>
<dbReference type="InterPro" id="IPR051922">
    <property type="entry name" value="Bact_Sporulation_Assoc"/>
</dbReference>
<dbReference type="AlphaFoldDB" id="A0AA42BUP6"/>
<comment type="caution">
    <text evidence="2">The sequence shown here is derived from an EMBL/GenBank/DDBJ whole genome shotgun (WGS) entry which is preliminary data.</text>
</comment>
<feature type="signal peptide" evidence="1">
    <location>
        <begin position="1"/>
        <end position="26"/>
    </location>
</feature>
<dbReference type="PANTHER" id="PTHR30032:SF8">
    <property type="entry name" value="GERMINATION-SPECIFIC N-ACETYLMURAMOYL-L-ALANINE AMIDASE"/>
    <property type="match status" value="1"/>
</dbReference>
<gene>
    <name evidence="2" type="ORF">N1028_06710</name>
</gene>
<dbReference type="EMBL" id="JANLCK010000003">
    <property type="protein sequence ID" value="MCS5725584.1"/>
    <property type="molecule type" value="Genomic_DNA"/>
</dbReference>
<dbReference type="RefSeq" id="WP_259526107.1">
    <property type="nucleotide sequence ID" value="NZ_JANLCK010000003.1"/>
</dbReference>
<sequence length="646" mass="66014">MKRSFVPFIALGLVALLTSATGTAAAASREFGMVRLASVAPNSFGDGVGDVAVDSTTQRAFVLDRQNDAVQVYDISGPSFTHLGTVDGGVDVPVAAVVNESTHMLYLADSDRDSIVVIDVDPASPSVNTVVRTILTGSSSVGGIAVDELRNRVFVANTAGNTVSVLDVTAGSGPQSVPVGREPQDVVVDPLTGKAYVSSAVDSSITVINTDGSWTAWPLENRPQLLAYAEGALYVSTDRPYAAHVDKYSLATSALLASSPPLAGLPNDIDVDPALHAVYLVDSASGVAGVTTLRTTDLSREDDGPEDYFNSVVIEPRTHRILVGETPRLARPSEVVMLDPLPRPLPSVDRIDGADRFEVSAGVAGDGFASGVPVAFVTTGATFADALAGSAAAGAGRGPVLLVSQNSVPPAVAARLKSLRPQRIVVLGGTASVSVAVEKKLGEFSSSVSRLSGADRYAVSAAVSAAAFPDGADIVYLASGVVFSDALSASAAAGLGGGPVLLTKKGSTSAEVLAELGRLKPATVIVVGGTNTVDEAVVATLQATWPVVRIDGADRYAVSGAITARTFPQSAYTIYVASGAVFPDALSGSAAAIAQDAPVLLVQKDGIPATVAAQLDRLNPYRIVVLGGTNTVSDAVQSQLESYLPH</sequence>
<keyword evidence="1" id="KW-0732">Signal</keyword>
<keyword evidence="3" id="KW-1185">Reference proteome</keyword>